<dbReference type="EMBL" id="CP093344">
    <property type="protein sequence ID" value="WOG86695.1"/>
    <property type="molecule type" value="Genomic_DNA"/>
</dbReference>
<dbReference type="AlphaFoldDB" id="A0AAF0WER4"/>
<keyword evidence="1" id="KW-0812">Transmembrane</keyword>
<keyword evidence="1" id="KW-0472">Membrane</keyword>
<accession>A0AAF0WER4</accession>
<keyword evidence="3" id="KW-1185">Reference proteome</keyword>
<sequence>MNMSHGGHASQQKVIGLVKEYNNEHKDNVVTIMIKEYNNEHKLFFAMSTSVCLIICSLLSWWRTSSLWNWSTTV</sequence>
<protein>
    <submittedName>
        <fullName evidence="2">Uncharacterized protein</fullName>
    </submittedName>
</protein>
<reference evidence="2" key="2">
    <citation type="submission" date="2022-03" db="EMBL/GenBank/DDBJ databases">
        <title>Draft title - Genomic analysis of global carrot germplasm unveils the trajectory of domestication and the origin of high carotenoid orange carrot.</title>
        <authorList>
            <person name="Iorizzo M."/>
            <person name="Ellison S."/>
            <person name="Senalik D."/>
            <person name="Macko-Podgorni A."/>
            <person name="Grzebelus D."/>
            <person name="Bostan H."/>
            <person name="Rolling W."/>
            <person name="Curaba J."/>
            <person name="Simon P."/>
        </authorList>
    </citation>
    <scope>NUCLEOTIDE SEQUENCE</scope>
    <source>
        <tissue evidence="2">Leaf</tissue>
    </source>
</reference>
<feature type="transmembrane region" description="Helical" evidence="1">
    <location>
        <begin position="43"/>
        <end position="62"/>
    </location>
</feature>
<proteinExistence type="predicted"/>
<evidence type="ECO:0000313" key="2">
    <source>
        <dbReference type="EMBL" id="WOG86695.1"/>
    </source>
</evidence>
<name>A0AAF0WER4_DAUCS</name>
<organism evidence="2 3">
    <name type="scientific">Daucus carota subsp. sativus</name>
    <name type="common">Carrot</name>
    <dbReference type="NCBI Taxonomy" id="79200"/>
    <lineage>
        <taxon>Eukaryota</taxon>
        <taxon>Viridiplantae</taxon>
        <taxon>Streptophyta</taxon>
        <taxon>Embryophyta</taxon>
        <taxon>Tracheophyta</taxon>
        <taxon>Spermatophyta</taxon>
        <taxon>Magnoliopsida</taxon>
        <taxon>eudicotyledons</taxon>
        <taxon>Gunneridae</taxon>
        <taxon>Pentapetalae</taxon>
        <taxon>asterids</taxon>
        <taxon>campanulids</taxon>
        <taxon>Apiales</taxon>
        <taxon>Apiaceae</taxon>
        <taxon>Apioideae</taxon>
        <taxon>Scandiceae</taxon>
        <taxon>Daucinae</taxon>
        <taxon>Daucus</taxon>
        <taxon>Daucus sect. Daucus</taxon>
    </lineage>
</organism>
<evidence type="ECO:0000313" key="3">
    <source>
        <dbReference type="Proteomes" id="UP000077755"/>
    </source>
</evidence>
<evidence type="ECO:0000256" key="1">
    <source>
        <dbReference type="SAM" id="Phobius"/>
    </source>
</evidence>
<gene>
    <name evidence="2" type="ORF">DCAR_0205913</name>
</gene>
<dbReference type="Proteomes" id="UP000077755">
    <property type="component" value="Chromosome 2"/>
</dbReference>
<reference evidence="2" key="1">
    <citation type="journal article" date="2016" name="Nat. Genet.">
        <title>A high-quality carrot genome assembly provides new insights into carotenoid accumulation and asterid genome evolution.</title>
        <authorList>
            <person name="Iorizzo M."/>
            <person name="Ellison S."/>
            <person name="Senalik D."/>
            <person name="Zeng P."/>
            <person name="Satapoomin P."/>
            <person name="Huang J."/>
            <person name="Bowman M."/>
            <person name="Iovene M."/>
            <person name="Sanseverino W."/>
            <person name="Cavagnaro P."/>
            <person name="Yildiz M."/>
            <person name="Macko-Podgorni A."/>
            <person name="Moranska E."/>
            <person name="Grzebelus E."/>
            <person name="Grzebelus D."/>
            <person name="Ashrafi H."/>
            <person name="Zheng Z."/>
            <person name="Cheng S."/>
            <person name="Spooner D."/>
            <person name="Van Deynze A."/>
            <person name="Simon P."/>
        </authorList>
    </citation>
    <scope>NUCLEOTIDE SEQUENCE</scope>
    <source>
        <tissue evidence="2">Leaf</tissue>
    </source>
</reference>
<keyword evidence="1" id="KW-1133">Transmembrane helix</keyword>